<feature type="compositionally biased region" description="Low complexity" evidence="1">
    <location>
        <begin position="694"/>
        <end position="718"/>
    </location>
</feature>
<protein>
    <submittedName>
        <fullName evidence="2">Uncharacterized protein</fullName>
    </submittedName>
</protein>
<accession>T1J939</accession>
<sequence>MFNSFIFCFSQFQMKVFSTESVCLKAALVFFYVLCIINVDSKANAAKINLKKKDLMNTLFPGSVNGGITIGHDNDHKHHHHDHDNKENSHSSEGNSHSSEGNSHSSDDNSHSSEENSHSSEEHDGHHHHHHDHDHHQVHFDFAIPSSVTMVFHQFTLLSKMLTPFLHSLQSNNLVTDKASVETIINAFNHISELFSEVNFKTPMELKVALGKANDYINDITVNANKLAGSLDLMGKTTLNTIIKQLGGLTESIGKIDFNQIGKIGETGSKDITLHITFGFPLSSSMNTSFSYLMEAIAKFYPYLQELQSSGTANKDDVNKLVTTFDKIINLLKDATFKTPEDLKVAIEKLTGDFKIVLSLADKLKRDGVSGIDSYITLFNNLDKCFQTSDIDLNGDITVPKIRLNFQASPQLTGTVNLIQTYLDQITLAFQGLLKLPNIKDKSKLESIQKSIRLIIKLLTETAFETEEQLKKALSSAASQITEVASEIGSFFNTVEGEAKNVVGNILGYFSHIGEEFGDLKIPGIVIKGPKGVLSPHIQFGFDASPQITAAVNSINTFFDGISLSLKMFLKNPLIRDKSHIEFINKNFKQILAILGGIKFKTEQELKEAFSRAIVVINNMIQDIRMLLRSGVKGMEKTLLQSILTVFSNLIKPLSKLSIPGIGIVLEENGNTDEGSRTTPEGIRTTQRGGGHTQGWIRTTQRDTGSSSGRTTPRSFRTTSERSRVTSSTSGSVATDGNTIRIDQGFQTSPQTSIGVNLINSLLNHITFTIENLSKNPNIPDNTDFEEFKEDINNIILKLHSTKFNSEGDLKTALTNVLPKINGFIDEIDNKLTTGNVDDNEKGVLQTLLSILLNFKSPFGLVGVNGINSNVNNCPCAVNHK</sequence>
<feature type="compositionally biased region" description="Basic and acidic residues" evidence="1">
    <location>
        <begin position="105"/>
        <end position="125"/>
    </location>
</feature>
<evidence type="ECO:0000313" key="3">
    <source>
        <dbReference type="Proteomes" id="UP000014500"/>
    </source>
</evidence>
<dbReference type="HOGENOM" id="CLU_326877_0_0_1"/>
<feature type="region of interest" description="Disordered" evidence="1">
    <location>
        <begin position="70"/>
        <end position="136"/>
    </location>
</feature>
<name>T1J939_STRMM</name>
<dbReference type="EnsemblMetazoa" id="SMAR010230-RA">
    <property type="protein sequence ID" value="SMAR010230-PA"/>
    <property type="gene ID" value="SMAR010230"/>
</dbReference>
<evidence type="ECO:0000256" key="1">
    <source>
        <dbReference type="SAM" id="MobiDB-lite"/>
    </source>
</evidence>
<feature type="compositionally biased region" description="Low complexity" evidence="1">
    <location>
        <begin position="91"/>
        <end position="104"/>
    </location>
</feature>
<reference evidence="2" key="2">
    <citation type="submission" date="2015-02" db="UniProtKB">
        <authorList>
            <consortium name="EnsemblMetazoa"/>
        </authorList>
    </citation>
    <scope>IDENTIFICATION</scope>
</reference>
<feature type="compositionally biased region" description="Basic and acidic residues" evidence="1">
    <location>
        <begin position="72"/>
        <end position="90"/>
    </location>
</feature>
<feature type="region of interest" description="Disordered" evidence="1">
    <location>
        <begin position="668"/>
        <end position="743"/>
    </location>
</feature>
<keyword evidence="3" id="KW-1185">Reference proteome</keyword>
<proteinExistence type="predicted"/>
<dbReference type="Proteomes" id="UP000014500">
    <property type="component" value="Unassembled WGS sequence"/>
</dbReference>
<dbReference type="AlphaFoldDB" id="T1J939"/>
<dbReference type="EMBL" id="AFFK01022209">
    <property type="status" value="NOT_ANNOTATED_CDS"/>
    <property type="molecule type" value="Genomic_DNA"/>
</dbReference>
<evidence type="ECO:0000313" key="2">
    <source>
        <dbReference type="EnsemblMetazoa" id="SMAR010230-PA"/>
    </source>
</evidence>
<organism evidence="2 3">
    <name type="scientific">Strigamia maritima</name>
    <name type="common">European centipede</name>
    <name type="synonym">Geophilus maritimus</name>
    <dbReference type="NCBI Taxonomy" id="126957"/>
    <lineage>
        <taxon>Eukaryota</taxon>
        <taxon>Metazoa</taxon>
        <taxon>Ecdysozoa</taxon>
        <taxon>Arthropoda</taxon>
        <taxon>Myriapoda</taxon>
        <taxon>Chilopoda</taxon>
        <taxon>Pleurostigmophora</taxon>
        <taxon>Geophilomorpha</taxon>
        <taxon>Linotaeniidae</taxon>
        <taxon>Strigamia</taxon>
    </lineage>
</organism>
<reference evidence="3" key="1">
    <citation type="submission" date="2011-05" db="EMBL/GenBank/DDBJ databases">
        <authorList>
            <person name="Richards S.R."/>
            <person name="Qu J."/>
            <person name="Jiang H."/>
            <person name="Jhangiani S.N."/>
            <person name="Agravi P."/>
            <person name="Goodspeed R."/>
            <person name="Gross S."/>
            <person name="Mandapat C."/>
            <person name="Jackson L."/>
            <person name="Mathew T."/>
            <person name="Pu L."/>
            <person name="Thornton R."/>
            <person name="Saada N."/>
            <person name="Wilczek-Boney K.B."/>
            <person name="Lee S."/>
            <person name="Kovar C."/>
            <person name="Wu Y."/>
            <person name="Scherer S.E."/>
            <person name="Worley K.C."/>
            <person name="Muzny D.M."/>
            <person name="Gibbs R."/>
        </authorList>
    </citation>
    <scope>NUCLEOTIDE SEQUENCE</scope>
    <source>
        <strain evidence="3">Brora</strain>
    </source>
</reference>
<dbReference type="PhylomeDB" id="T1J939"/>